<evidence type="ECO:0000259" key="2">
    <source>
        <dbReference type="Pfam" id="PF02399"/>
    </source>
</evidence>
<dbReference type="InterPro" id="IPR003450">
    <property type="entry name" value="Replication_origin-bd"/>
</dbReference>
<evidence type="ECO:0000313" key="3">
    <source>
        <dbReference type="EMBL" id="ADW80079.1"/>
    </source>
</evidence>
<organism evidence="3 4">
    <name type="scientific">Salmonella phage Spc35</name>
    <dbReference type="NCBI Taxonomy" id="2991866"/>
    <lineage>
        <taxon>Viruses</taxon>
        <taxon>Duplodnaviria</taxon>
        <taxon>Heunggongvirae</taxon>
        <taxon>Uroviricota</taxon>
        <taxon>Caudoviricetes</taxon>
        <taxon>Demerecviridae</taxon>
        <taxon>Markadamsvirinae</taxon>
        <taxon>Tequintavirus</taxon>
        <taxon>Tequintavirus SPC35</taxon>
    </lineage>
</organism>
<gene>
    <name evidence="3" type="ORF">SPC35_0099</name>
</gene>
<evidence type="ECO:0000313" key="4">
    <source>
        <dbReference type="Proteomes" id="UP000008981"/>
    </source>
</evidence>
<name>E9N449_9CAUD</name>
<evidence type="ECO:0000256" key="1">
    <source>
        <dbReference type="ARBA" id="ARBA00007195"/>
    </source>
</evidence>
<dbReference type="RefSeq" id="YP_004306582.1">
    <property type="nucleotide sequence ID" value="NC_015269.1"/>
</dbReference>
<dbReference type="GO" id="GO:0003688">
    <property type="term" value="F:DNA replication origin binding"/>
    <property type="evidence" value="ECO:0007669"/>
    <property type="project" value="InterPro"/>
</dbReference>
<accession>E9N449</accession>
<keyword evidence="4" id="KW-1185">Reference proteome</keyword>
<dbReference type="InterPro" id="IPR027417">
    <property type="entry name" value="P-loop_NTPase"/>
</dbReference>
<comment type="similarity">
    <text evidence="1">Belongs to the herpesviridae OriBP family.</text>
</comment>
<dbReference type="GO" id="GO:0005524">
    <property type="term" value="F:ATP binding"/>
    <property type="evidence" value="ECO:0007669"/>
    <property type="project" value="InterPro"/>
</dbReference>
<sequence>MSKSGLAAILKDLCGIVKRQCSVKGEVATPLQYLRLIVEKLTVTVVLFFLNSPKENLFHFQHRSIVVFSILQGHAGFHRDLATGNWREVKAEDYLFAKRFSSKHPEGKPASMPFKFDVIDEVDPQTLVEMLPLMRRLTSDPHIVAVRGRCLAPKNNVRRKKGNFNVSNPSHIIAMDVDGIVDTGGCNKFDLVGMARHIIRMLNSISEDMFPLDAGFIAHASSSAGLKPGIRMHLILESNVKVTQGQIKFLFTSINESSRQKYGFDIADLAYYSSVQLHYFADPLFTDGIVDPFKAEGASRLVFVKGSKVNLPNNLVDYETTRGEFKEEFYSLLDQIKGKKAASDKVEETISELEEAEDGVYLRIIPKLYHRALEDGVDFAWLEKEIRPALSEYIATKDNSRNIQDYFNNGRKQALKAFVNNSKRDIPDVLKGIPLKKLETNSLETDNFLKLNTVPPEGYMTFVKASLGTGKTTAVVRWLDSGVIKGNFLAITNTRALVSSNAKKFSAGQYDKSVDMLNFKRGAIDRMSTTIHSLHKFKSFIGQIDAIFIDECDAVMNDLLFAPVVKQRRECIQVLRDILATAKIIILSDGDISAETIEAYGSLIEFDKPVAFYNHHRKMLSKAHAYEFPDESSIWVALQTSLEMGEKSILVSDCGPDELNEKGMALRRNTGALVKEIHSNSTSDVDIRRILDYTTNELIDQQIDCLLCSPSVTSGVDFNYFDNVFVITRTSNQAPNMRFQAIRRDRGAQNIYYFIDKSTSGFSAGSEQYNIDEGWLELAQQLYARRRELESRNYTSTLRYYLLDQGATIDIFSESWGTIEGAGKEYTEERIKAILYSTPDYCAPRHADAYEAKLLLVRYYHLESIKDVTVEHVEQYIEDKPNDRAAFFHKMHEMFWEDIKKCSNVTIKPFIEALKGKKKDFFLKTGQSANPKYARMYLGMMGIGKDMNTENIVDWYRTYCKIECMPIPYKFMTDEEKHMHDEAMAELGARNDSEE</sequence>
<dbReference type="GeneID" id="10324226"/>
<proteinExistence type="inferred from homology"/>
<dbReference type="Proteomes" id="UP000008981">
    <property type="component" value="Segment"/>
</dbReference>
<dbReference type="Pfam" id="PF02399">
    <property type="entry name" value="Herpes_ori_bp"/>
    <property type="match status" value="1"/>
</dbReference>
<protein>
    <submittedName>
        <fullName evidence="3">Replication origin binding protein</fullName>
    </submittedName>
</protein>
<feature type="domain" description="Replication origin-binding protein" evidence="2">
    <location>
        <begin position="460"/>
        <end position="599"/>
    </location>
</feature>
<dbReference type="GO" id="GO:0006260">
    <property type="term" value="P:DNA replication"/>
    <property type="evidence" value="ECO:0007669"/>
    <property type="project" value="InterPro"/>
</dbReference>
<dbReference type="EMBL" id="HQ406778">
    <property type="protein sequence ID" value="ADW80079.1"/>
    <property type="molecule type" value="Genomic_DNA"/>
</dbReference>
<dbReference type="SUPFAM" id="SSF52540">
    <property type="entry name" value="P-loop containing nucleoside triphosphate hydrolases"/>
    <property type="match status" value="1"/>
</dbReference>
<dbReference type="KEGG" id="vg:10324226"/>
<reference evidence="3 4" key="1">
    <citation type="journal article" date="2011" name="Appl. Environ. Microbiol.">
        <title>Characterization of a T5-Like Coliphage, SPC35, and Differential Development of Resistance to SPC35 in Salmonella enterica Serovar Typhimurium and Escherichia coli.</title>
        <authorList>
            <person name="Kim M."/>
            <person name="Ryu S."/>
        </authorList>
    </citation>
    <scope>NUCLEOTIDE SEQUENCE [LARGE SCALE GENOMIC DNA]</scope>
</reference>
<dbReference type="OrthoDB" id="450at10239"/>